<organism evidence="1 2">
    <name type="scientific">Mucilaginibacter myungsuensis</name>
    <dbReference type="NCBI Taxonomy" id="649104"/>
    <lineage>
        <taxon>Bacteria</taxon>
        <taxon>Pseudomonadati</taxon>
        <taxon>Bacteroidota</taxon>
        <taxon>Sphingobacteriia</taxon>
        <taxon>Sphingobacteriales</taxon>
        <taxon>Sphingobacteriaceae</taxon>
        <taxon>Mucilaginibacter</taxon>
    </lineage>
</organism>
<evidence type="ECO:0000313" key="1">
    <source>
        <dbReference type="EMBL" id="MBE9660293.1"/>
    </source>
</evidence>
<dbReference type="Gene3D" id="2.60.40.1120">
    <property type="entry name" value="Carboxypeptidase-like, regulatory domain"/>
    <property type="match status" value="1"/>
</dbReference>
<keyword evidence="2" id="KW-1185">Reference proteome</keyword>
<keyword evidence="1" id="KW-0121">Carboxypeptidase</keyword>
<keyword evidence="1" id="KW-0378">Hydrolase</keyword>
<name>A0A929KUT1_9SPHI</name>
<evidence type="ECO:0000313" key="2">
    <source>
        <dbReference type="Proteomes" id="UP000622475"/>
    </source>
</evidence>
<keyword evidence="1" id="KW-0645">Protease</keyword>
<dbReference type="GO" id="GO:0004180">
    <property type="term" value="F:carboxypeptidase activity"/>
    <property type="evidence" value="ECO:0007669"/>
    <property type="project" value="UniProtKB-KW"/>
</dbReference>
<dbReference type="AlphaFoldDB" id="A0A929KUT1"/>
<proteinExistence type="predicted"/>
<sequence>MQTDITNISIPQNCAESWNKMTQNNDGRFCTACASTVVDFTAMSPDEVIAYLTASPKTCGRFGATQLDRINEQLKEQPLFAPNFWKRVMVAATVFFTTQQVVKAQDNAAITIKTEQVPVEKSVISDPTAIKPEPVALRNVHGKVTDLVAKFTLPGATVYVNGKVVTATDAKGEFCLALPVSRIVIAVKSLGYAQTELKVKAGSEEETIEVALKEGPGAVMSRTVIRRASLPKRLYNRLIKLPIKKIFG</sequence>
<accession>A0A929KUT1</accession>
<dbReference type="RefSeq" id="WP_194109499.1">
    <property type="nucleotide sequence ID" value="NZ_JADFFL010000001.1"/>
</dbReference>
<gene>
    <name evidence="1" type="ORF">IRJ16_00205</name>
</gene>
<dbReference type="Pfam" id="PF13715">
    <property type="entry name" value="CarbopepD_reg_2"/>
    <property type="match status" value="1"/>
</dbReference>
<dbReference type="Proteomes" id="UP000622475">
    <property type="component" value="Unassembled WGS sequence"/>
</dbReference>
<reference evidence="1" key="1">
    <citation type="submission" date="2020-10" db="EMBL/GenBank/DDBJ databases">
        <title>Mucilaginibacter mali sp. nov., isolated from rhizosphere soil of apple orchard.</title>
        <authorList>
            <person name="Lee J.-S."/>
            <person name="Kim H.S."/>
            <person name="Kim J.-S."/>
        </authorList>
    </citation>
    <scope>NUCLEOTIDE SEQUENCE</scope>
    <source>
        <strain evidence="1">KCTC 22746</strain>
    </source>
</reference>
<dbReference type="SUPFAM" id="SSF49464">
    <property type="entry name" value="Carboxypeptidase regulatory domain-like"/>
    <property type="match status" value="1"/>
</dbReference>
<protein>
    <submittedName>
        <fullName evidence="1">Carboxypeptidase-like regulatory domain-containing protein</fullName>
    </submittedName>
</protein>
<dbReference type="InterPro" id="IPR008969">
    <property type="entry name" value="CarboxyPept-like_regulatory"/>
</dbReference>
<dbReference type="EMBL" id="JADFFL010000001">
    <property type="protein sequence ID" value="MBE9660293.1"/>
    <property type="molecule type" value="Genomic_DNA"/>
</dbReference>
<comment type="caution">
    <text evidence="1">The sequence shown here is derived from an EMBL/GenBank/DDBJ whole genome shotgun (WGS) entry which is preliminary data.</text>
</comment>